<keyword evidence="3" id="KW-1185">Reference proteome</keyword>
<accession>H6N7A8</accession>
<dbReference type="STRING" id="1111676.MHC_03350"/>
<gene>
    <name evidence="2" type="ordered locus">MHC_03350</name>
</gene>
<evidence type="ECO:0000313" key="3">
    <source>
        <dbReference type="Proteomes" id="UP000009135"/>
    </source>
</evidence>
<keyword evidence="1" id="KW-1133">Transmembrane helix</keyword>
<proteinExistence type="predicted"/>
<sequence length="232" mass="26302">MDLKVVGLVGSVGAAGIGGGVYWSLKDSLKPISSLLSTEKGLLPITQNSDEKWKDAWKSYRDSQKEEGSQNYKSQDKWNIKDWSTKKGQDDAPEEFKAACQQKFKLEVSGKDSQEYKDVEAWCTRPKKISELLTSEGQRVLLNNSGDEKEWKESWTEYRKAHQKQPTGSSVTYETNDELGVSNWSTSSKNDSVPNEYKTACQTKSNEYVNIKQVTEDSTFKKVEKWCTKPKS</sequence>
<keyword evidence="1" id="KW-0472">Membrane</keyword>
<name>H6N7A8_MYCHN</name>
<evidence type="ECO:0000256" key="1">
    <source>
        <dbReference type="SAM" id="Phobius"/>
    </source>
</evidence>
<organism evidence="2 3">
    <name type="scientific">Mycoplasma haemocanis (strain Illinois)</name>
    <dbReference type="NCBI Taxonomy" id="1111676"/>
    <lineage>
        <taxon>Bacteria</taxon>
        <taxon>Bacillati</taxon>
        <taxon>Mycoplasmatota</taxon>
        <taxon>Mollicutes</taxon>
        <taxon>Mycoplasmataceae</taxon>
        <taxon>Mycoplasma</taxon>
    </lineage>
</organism>
<dbReference type="OrthoDB" id="9823532at2"/>
<dbReference type="HOGENOM" id="CLU_098620_0_0_14"/>
<keyword evidence="1" id="KW-0812">Transmembrane</keyword>
<dbReference type="EMBL" id="CP003199">
    <property type="protein sequence ID" value="AEW45530.1"/>
    <property type="molecule type" value="Genomic_DNA"/>
</dbReference>
<dbReference type="Proteomes" id="UP000009135">
    <property type="component" value="Chromosome"/>
</dbReference>
<dbReference type="AlphaFoldDB" id="H6N7A8"/>
<evidence type="ECO:0000313" key="2">
    <source>
        <dbReference type="EMBL" id="AEW45530.1"/>
    </source>
</evidence>
<dbReference type="KEGG" id="mhe:MHC_03350"/>
<reference evidence="2 3" key="1">
    <citation type="journal article" date="2012" name="J. Bacteriol.">
        <title>Complete genome sequence of Mycoplasma haemocanis strain Illinois.</title>
        <authorList>
            <person name="do Nascimento N.C."/>
            <person name="Guimaraes A.M."/>
            <person name="Santos A.P."/>
            <person name="Sanmiguel P.J."/>
            <person name="Messick J.B."/>
        </authorList>
    </citation>
    <scope>NUCLEOTIDE SEQUENCE [LARGE SCALE GENOMIC DNA]</scope>
    <source>
        <strain evidence="2 3">Illinois</strain>
    </source>
</reference>
<feature type="transmembrane region" description="Helical" evidence="1">
    <location>
        <begin position="6"/>
        <end position="25"/>
    </location>
</feature>
<protein>
    <submittedName>
        <fullName evidence="2">Uncharacterized protein</fullName>
    </submittedName>
</protein>